<evidence type="ECO:0000256" key="2">
    <source>
        <dbReference type="ARBA" id="ARBA00023125"/>
    </source>
</evidence>
<dbReference type="SUPFAM" id="SSF47413">
    <property type="entry name" value="lambda repressor-like DNA-binding domains"/>
    <property type="match status" value="1"/>
</dbReference>
<organism evidence="5 6">
    <name type="scientific">Candidatus Roizmanbacteria bacterium CG_4_10_14_0_8_um_filter_33_9</name>
    <dbReference type="NCBI Taxonomy" id="1974826"/>
    <lineage>
        <taxon>Bacteria</taxon>
        <taxon>Candidatus Roizmaniibacteriota</taxon>
    </lineage>
</organism>
<dbReference type="Gene3D" id="1.10.260.40">
    <property type="entry name" value="lambda repressor-like DNA-binding domains"/>
    <property type="match status" value="1"/>
</dbReference>
<protein>
    <submittedName>
        <fullName evidence="5">Transcriptional regulator</fullName>
    </submittedName>
</protein>
<keyword evidence="1" id="KW-0805">Transcription regulation</keyword>
<evidence type="ECO:0000259" key="4">
    <source>
        <dbReference type="PROSITE" id="PS50943"/>
    </source>
</evidence>
<evidence type="ECO:0000313" key="5">
    <source>
        <dbReference type="EMBL" id="PIY72121.1"/>
    </source>
</evidence>
<dbReference type="InterPro" id="IPR010982">
    <property type="entry name" value="Lambda_DNA-bd_dom_sf"/>
</dbReference>
<feature type="domain" description="HTH cro/C1-type" evidence="4">
    <location>
        <begin position="14"/>
        <end position="68"/>
    </location>
</feature>
<dbReference type="AlphaFoldDB" id="A0A2M7QJM3"/>
<dbReference type="PANTHER" id="PTHR46797">
    <property type="entry name" value="HTH-TYPE TRANSCRIPTIONAL REGULATOR"/>
    <property type="match status" value="1"/>
</dbReference>
<dbReference type="InterPro" id="IPR001387">
    <property type="entry name" value="Cro/C1-type_HTH"/>
</dbReference>
<dbReference type="GO" id="GO:0003677">
    <property type="term" value="F:DNA binding"/>
    <property type="evidence" value="ECO:0007669"/>
    <property type="project" value="UniProtKB-KW"/>
</dbReference>
<evidence type="ECO:0000313" key="6">
    <source>
        <dbReference type="Proteomes" id="UP000229401"/>
    </source>
</evidence>
<sequence>MKYKYIFGRLGKEIIKIRKEKGLSQEDLAFDSSLDRTTVAVIEEGKNNLTVKTLLKIASNLDIKLWQLFKRIDP</sequence>
<reference evidence="6" key="1">
    <citation type="submission" date="2017-09" db="EMBL/GenBank/DDBJ databases">
        <title>Depth-based differentiation of microbial function through sediment-hosted aquifers and enrichment of novel symbionts in the deep terrestrial subsurface.</title>
        <authorList>
            <person name="Probst A.J."/>
            <person name="Ladd B."/>
            <person name="Jarett J.K."/>
            <person name="Geller-Mcgrath D.E."/>
            <person name="Sieber C.M.K."/>
            <person name="Emerson J.B."/>
            <person name="Anantharaman K."/>
            <person name="Thomas B.C."/>
            <person name="Malmstrom R."/>
            <person name="Stieglmeier M."/>
            <person name="Klingl A."/>
            <person name="Woyke T."/>
            <person name="Ryan C.M."/>
            <person name="Banfield J.F."/>
        </authorList>
    </citation>
    <scope>NUCLEOTIDE SEQUENCE [LARGE SCALE GENOMIC DNA]</scope>
</reference>
<dbReference type="Proteomes" id="UP000229401">
    <property type="component" value="Unassembled WGS sequence"/>
</dbReference>
<dbReference type="CDD" id="cd00093">
    <property type="entry name" value="HTH_XRE"/>
    <property type="match status" value="1"/>
</dbReference>
<dbReference type="PROSITE" id="PS50943">
    <property type="entry name" value="HTH_CROC1"/>
    <property type="match status" value="1"/>
</dbReference>
<dbReference type="GO" id="GO:0005829">
    <property type="term" value="C:cytosol"/>
    <property type="evidence" value="ECO:0007669"/>
    <property type="project" value="TreeGrafter"/>
</dbReference>
<dbReference type="SMART" id="SM00530">
    <property type="entry name" value="HTH_XRE"/>
    <property type="match status" value="1"/>
</dbReference>
<dbReference type="GO" id="GO:0003700">
    <property type="term" value="F:DNA-binding transcription factor activity"/>
    <property type="evidence" value="ECO:0007669"/>
    <property type="project" value="TreeGrafter"/>
</dbReference>
<gene>
    <name evidence="5" type="ORF">COY87_02650</name>
</gene>
<keyword evidence="2" id="KW-0238">DNA-binding</keyword>
<keyword evidence="3" id="KW-0804">Transcription</keyword>
<comment type="caution">
    <text evidence="5">The sequence shown here is derived from an EMBL/GenBank/DDBJ whole genome shotgun (WGS) entry which is preliminary data.</text>
</comment>
<evidence type="ECO:0000256" key="3">
    <source>
        <dbReference type="ARBA" id="ARBA00023163"/>
    </source>
</evidence>
<dbReference type="PANTHER" id="PTHR46797:SF23">
    <property type="entry name" value="HTH-TYPE TRANSCRIPTIONAL REGULATOR SUTR"/>
    <property type="match status" value="1"/>
</dbReference>
<dbReference type="Pfam" id="PF01381">
    <property type="entry name" value="HTH_3"/>
    <property type="match status" value="1"/>
</dbReference>
<dbReference type="InterPro" id="IPR050807">
    <property type="entry name" value="TransReg_Diox_bact_type"/>
</dbReference>
<evidence type="ECO:0000256" key="1">
    <source>
        <dbReference type="ARBA" id="ARBA00023015"/>
    </source>
</evidence>
<dbReference type="EMBL" id="PFLI01000090">
    <property type="protein sequence ID" value="PIY72121.1"/>
    <property type="molecule type" value="Genomic_DNA"/>
</dbReference>
<proteinExistence type="predicted"/>
<name>A0A2M7QJM3_9BACT</name>
<accession>A0A2M7QJM3</accession>